<evidence type="ECO:0000313" key="1">
    <source>
        <dbReference type="EMBL" id="GFS19977.1"/>
    </source>
</evidence>
<evidence type="ECO:0000313" key="2">
    <source>
        <dbReference type="Proteomes" id="UP000762676"/>
    </source>
</evidence>
<dbReference type="EMBL" id="BMAT01013776">
    <property type="protein sequence ID" value="GFS19977.1"/>
    <property type="molecule type" value="Genomic_DNA"/>
</dbReference>
<protein>
    <submittedName>
        <fullName evidence="1">Uncharacterized protein</fullName>
    </submittedName>
</protein>
<dbReference type="Proteomes" id="UP000762676">
    <property type="component" value="Unassembled WGS sequence"/>
</dbReference>
<name>A0AAV4JG39_9GAST</name>
<comment type="caution">
    <text evidence="1">The sequence shown here is derived from an EMBL/GenBank/DDBJ whole genome shotgun (WGS) entry which is preliminary data.</text>
</comment>
<gene>
    <name evidence="1" type="ORF">ElyMa_006887300</name>
</gene>
<sequence>MVDVTRDQLKIKVKIDASWLLHVLSSRGLMLSGPTALFLSSLVRARLVSCSMCDDKRWVMVVTWEWDRGRGIFPVKPRIELVEFICLLEVNPAKPGLA</sequence>
<organism evidence="1 2">
    <name type="scientific">Elysia marginata</name>
    <dbReference type="NCBI Taxonomy" id="1093978"/>
    <lineage>
        <taxon>Eukaryota</taxon>
        <taxon>Metazoa</taxon>
        <taxon>Spiralia</taxon>
        <taxon>Lophotrochozoa</taxon>
        <taxon>Mollusca</taxon>
        <taxon>Gastropoda</taxon>
        <taxon>Heterobranchia</taxon>
        <taxon>Euthyneura</taxon>
        <taxon>Panpulmonata</taxon>
        <taxon>Sacoglossa</taxon>
        <taxon>Placobranchoidea</taxon>
        <taxon>Plakobranchidae</taxon>
        <taxon>Elysia</taxon>
    </lineage>
</organism>
<accession>A0AAV4JG39</accession>
<dbReference type="AlphaFoldDB" id="A0AAV4JG39"/>
<reference evidence="1 2" key="1">
    <citation type="journal article" date="2021" name="Elife">
        <title>Chloroplast acquisition without the gene transfer in kleptoplastic sea slugs, Plakobranchus ocellatus.</title>
        <authorList>
            <person name="Maeda T."/>
            <person name="Takahashi S."/>
            <person name="Yoshida T."/>
            <person name="Shimamura S."/>
            <person name="Takaki Y."/>
            <person name="Nagai Y."/>
            <person name="Toyoda A."/>
            <person name="Suzuki Y."/>
            <person name="Arimoto A."/>
            <person name="Ishii H."/>
            <person name="Satoh N."/>
            <person name="Nishiyama T."/>
            <person name="Hasebe M."/>
            <person name="Maruyama T."/>
            <person name="Minagawa J."/>
            <person name="Obokata J."/>
            <person name="Shigenobu S."/>
        </authorList>
    </citation>
    <scope>NUCLEOTIDE SEQUENCE [LARGE SCALE GENOMIC DNA]</scope>
</reference>
<keyword evidence="2" id="KW-1185">Reference proteome</keyword>
<proteinExistence type="predicted"/>